<dbReference type="GO" id="GO:0000155">
    <property type="term" value="F:phosphorelay sensor kinase activity"/>
    <property type="evidence" value="ECO:0007669"/>
    <property type="project" value="InterPro"/>
</dbReference>
<keyword evidence="10 12" id="KW-0472">Membrane</keyword>
<organism evidence="15 16">
    <name type="scientific">Jannaschia aquimarina</name>
    <dbReference type="NCBI Taxonomy" id="935700"/>
    <lineage>
        <taxon>Bacteria</taxon>
        <taxon>Pseudomonadati</taxon>
        <taxon>Pseudomonadota</taxon>
        <taxon>Alphaproteobacteria</taxon>
        <taxon>Rhodobacterales</taxon>
        <taxon>Roseobacteraceae</taxon>
        <taxon>Jannaschia</taxon>
    </lineage>
</organism>
<dbReference type="InterPro" id="IPR003660">
    <property type="entry name" value="HAMP_dom"/>
</dbReference>
<keyword evidence="4" id="KW-0597">Phosphoprotein</keyword>
<dbReference type="PROSITE" id="PS50109">
    <property type="entry name" value="HIS_KIN"/>
    <property type="match status" value="1"/>
</dbReference>
<sequence length="448" mass="47395">MTDRPAPAGRPLATILVRRLAWIALAVFVANSAVVGAYYASDRRALGAEVVVSQTELLEEALDGATLPADSGFRDLYAEYPEAYAFALIDRSGAVLDTMNAALIPPSAKDIYADDWVTRVDRPGTPLFVAGHEFDGREDGLRLVFVMADDPARLIWRAYLDELYEHVWLPILPLVLLLLGAGTLVIRRGLAPVAAAAAWARDIRPGRRTPPPPSDPLPAEIADLVDATQRSLDRLSDALAAEKRRAAEAAHALRTPVAVLVARVDALPPGETTDRLRADLAALSRTVQQVLASGRADGLVVPRRAALDLRDPAETVVAALAPFAHRKGVELSLSLPDAPVPARADAEGVELALTNLVENAVLHGGGTRVEITVGPGPELTVWDDGTGLPPDAGPRLFEPFWRGDGAAPGGTGLGLAIVTRLQDAQGGTVEDGDASEGGALFRLTYRAA</sequence>
<comment type="caution">
    <text evidence="15">The sequence shown here is derived from an EMBL/GenBank/DDBJ whole genome shotgun (WGS) entry which is preliminary data.</text>
</comment>
<dbReference type="OrthoDB" id="8673316at2"/>
<dbReference type="InterPro" id="IPR003594">
    <property type="entry name" value="HATPase_dom"/>
</dbReference>
<dbReference type="Gene3D" id="1.10.287.130">
    <property type="match status" value="1"/>
</dbReference>
<dbReference type="InterPro" id="IPR036097">
    <property type="entry name" value="HisK_dim/P_sf"/>
</dbReference>
<evidence type="ECO:0000259" key="13">
    <source>
        <dbReference type="PROSITE" id="PS50109"/>
    </source>
</evidence>
<dbReference type="PATRIC" id="fig|935700.4.peg.3804"/>
<dbReference type="PANTHER" id="PTHR45436:SF15">
    <property type="entry name" value="SENSOR HISTIDINE KINASE CUSS"/>
    <property type="match status" value="1"/>
</dbReference>
<dbReference type="PRINTS" id="PR00344">
    <property type="entry name" value="BCTRLSENSOR"/>
</dbReference>
<evidence type="ECO:0000313" key="16">
    <source>
        <dbReference type="Proteomes" id="UP000032232"/>
    </source>
</evidence>
<comment type="subcellular location">
    <subcellularLocation>
        <location evidence="2">Membrane</location>
        <topology evidence="2">Multi-pass membrane protein</topology>
    </subcellularLocation>
</comment>
<evidence type="ECO:0000256" key="1">
    <source>
        <dbReference type="ARBA" id="ARBA00000085"/>
    </source>
</evidence>
<feature type="transmembrane region" description="Helical" evidence="12">
    <location>
        <begin position="167"/>
        <end position="186"/>
    </location>
</feature>
<evidence type="ECO:0000256" key="7">
    <source>
        <dbReference type="ARBA" id="ARBA00022777"/>
    </source>
</evidence>
<feature type="domain" description="Histidine kinase" evidence="13">
    <location>
        <begin position="248"/>
        <end position="448"/>
    </location>
</feature>
<feature type="coiled-coil region" evidence="11">
    <location>
        <begin position="225"/>
        <end position="252"/>
    </location>
</feature>
<evidence type="ECO:0000259" key="14">
    <source>
        <dbReference type="PROSITE" id="PS50885"/>
    </source>
</evidence>
<dbReference type="Pfam" id="PF02518">
    <property type="entry name" value="HATPase_c"/>
    <property type="match status" value="1"/>
</dbReference>
<dbReference type="Gene3D" id="3.30.565.10">
    <property type="entry name" value="Histidine kinase-like ATPase, C-terminal domain"/>
    <property type="match status" value="1"/>
</dbReference>
<evidence type="ECO:0000256" key="11">
    <source>
        <dbReference type="SAM" id="Coils"/>
    </source>
</evidence>
<proteinExistence type="predicted"/>
<evidence type="ECO:0000256" key="5">
    <source>
        <dbReference type="ARBA" id="ARBA00022679"/>
    </source>
</evidence>
<evidence type="ECO:0000256" key="12">
    <source>
        <dbReference type="SAM" id="Phobius"/>
    </source>
</evidence>
<dbReference type="InterPro" id="IPR036890">
    <property type="entry name" value="HATPase_C_sf"/>
</dbReference>
<evidence type="ECO:0000256" key="4">
    <source>
        <dbReference type="ARBA" id="ARBA00022553"/>
    </source>
</evidence>
<dbReference type="STRING" id="935700.jaqu_36910"/>
<keyword evidence="5 15" id="KW-0808">Transferase</keyword>
<feature type="transmembrane region" description="Helical" evidence="12">
    <location>
        <begin position="20"/>
        <end position="40"/>
    </location>
</feature>
<gene>
    <name evidence="15" type="primary">qseC</name>
    <name evidence="15" type="ORF">jaqu_36910</name>
</gene>
<comment type="catalytic activity">
    <reaction evidence="1">
        <text>ATP + protein L-histidine = ADP + protein N-phospho-L-histidine.</text>
        <dbReference type="EC" id="2.7.13.3"/>
    </reaction>
</comment>
<evidence type="ECO:0000256" key="8">
    <source>
        <dbReference type="ARBA" id="ARBA00022989"/>
    </source>
</evidence>
<accession>A0A0D1D3B9</accession>
<keyword evidence="6 12" id="KW-0812">Transmembrane</keyword>
<reference evidence="15 16" key="1">
    <citation type="submission" date="2015-02" db="EMBL/GenBank/DDBJ databases">
        <title>Genome Sequence of Jannaschia aquimarina DSM28248, a member of the Roseobacter clade.</title>
        <authorList>
            <person name="Voget S."/>
            <person name="Daniel R."/>
        </authorList>
    </citation>
    <scope>NUCLEOTIDE SEQUENCE [LARGE SCALE GENOMIC DNA]</scope>
    <source>
        <strain evidence="15 16">GSW-M26</strain>
    </source>
</reference>
<dbReference type="EMBL" id="JYFE01000072">
    <property type="protein sequence ID" value="KIT14613.1"/>
    <property type="molecule type" value="Genomic_DNA"/>
</dbReference>
<dbReference type="SUPFAM" id="SSF47384">
    <property type="entry name" value="Homodimeric domain of signal transducing histidine kinase"/>
    <property type="match status" value="1"/>
</dbReference>
<keyword evidence="11" id="KW-0175">Coiled coil</keyword>
<evidence type="ECO:0000256" key="6">
    <source>
        <dbReference type="ARBA" id="ARBA00022692"/>
    </source>
</evidence>
<evidence type="ECO:0000256" key="2">
    <source>
        <dbReference type="ARBA" id="ARBA00004141"/>
    </source>
</evidence>
<dbReference type="InterPro" id="IPR004358">
    <property type="entry name" value="Sig_transdc_His_kin-like_C"/>
</dbReference>
<evidence type="ECO:0000256" key="10">
    <source>
        <dbReference type="ARBA" id="ARBA00023136"/>
    </source>
</evidence>
<dbReference type="RefSeq" id="WP_043920447.1">
    <property type="nucleotide sequence ID" value="NZ_FZPF01000002.1"/>
</dbReference>
<dbReference type="SUPFAM" id="SSF55874">
    <property type="entry name" value="ATPase domain of HSP90 chaperone/DNA topoisomerase II/histidine kinase"/>
    <property type="match status" value="1"/>
</dbReference>
<dbReference type="GO" id="GO:0005886">
    <property type="term" value="C:plasma membrane"/>
    <property type="evidence" value="ECO:0007669"/>
    <property type="project" value="TreeGrafter"/>
</dbReference>
<protein>
    <recommendedName>
        <fullName evidence="3">histidine kinase</fullName>
        <ecNumber evidence="3">2.7.13.3</ecNumber>
    </recommendedName>
</protein>
<evidence type="ECO:0000313" key="15">
    <source>
        <dbReference type="EMBL" id="KIT14613.1"/>
    </source>
</evidence>
<dbReference type="SMART" id="SM00387">
    <property type="entry name" value="HATPase_c"/>
    <property type="match status" value="1"/>
</dbReference>
<dbReference type="PANTHER" id="PTHR45436">
    <property type="entry name" value="SENSOR HISTIDINE KINASE YKOH"/>
    <property type="match status" value="1"/>
</dbReference>
<dbReference type="PROSITE" id="PS50885">
    <property type="entry name" value="HAMP"/>
    <property type="match status" value="1"/>
</dbReference>
<dbReference type="InterPro" id="IPR005467">
    <property type="entry name" value="His_kinase_dom"/>
</dbReference>
<keyword evidence="7" id="KW-0418">Kinase</keyword>
<keyword evidence="8 12" id="KW-1133">Transmembrane helix</keyword>
<feature type="domain" description="HAMP" evidence="14">
    <location>
        <begin position="187"/>
        <end position="240"/>
    </location>
</feature>
<dbReference type="InterPro" id="IPR050428">
    <property type="entry name" value="TCS_sensor_his_kinase"/>
</dbReference>
<keyword evidence="9" id="KW-0902">Two-component regulatory system</keyword>
<dbReference type="EC" id="2.7.13.3" evidence="3"/>
<dbReference type="AlphaFoldDB" id="A0A0D1D3B9"/>
<dbReference type="Proteomes" id="UP000032232">
    <property type="component" value="Unassembled WGS sequence"/>
</dbReference>
<evidence type="ECO:0000256" key="3">
    <source>
        <dbReference type="ARBA" id="ARBA00012438"/>
    </source>
</evidence>
<evidence type="ECO:0000256" key="9">
    <source>
        <dbReference type="ARBA" id="ARBA00023012"/>
    </source>
</evidence>
<name>A0A0D1D3B9_9RHOB</name>
<keyword evidence="16" id="KW-1185">Reference proteome</keyword>